<dbReference type="Proteomes" id="UP000050297">
    <property type="component" value="Unassembled WGS sequence"/>
</dbReference>
<dbReference type="PANTHER" id="PTHR11895:SF170">
    <property type="entry name" value="AMIDASE"/>
    <property type="match status" value="1"/>
</dbReference>
<dbReference type="RefSeq" id="WP_032620070.1">
    <property type="nucleotide sequence ID" value="NZ_LGAR01000114.1"/>
</dbReference>
<dbReference type="AlphaFoldDB" id="A0A0L8IQ30"/>
<dbReference type="EMBL" id="LJPM01000280">
    <property type="protein sequence ID" value="KPW19562.1"/>
    <property type="molecule type" value="Genomic_DNA"/>
</dbReference>
<feature type="domain" description="Amidase" evidence="1">
    <location>
        <begin position="83"/>
        <end position="502"/>
    </location>
</feature>
<reference evidence="2 3" key="1">
    <citation type="submission" date="2015-09" db="EMBL/GenBank/DDBJ databases">
        <title>Genome announcement of multiple Pseudomonas syringae strains.</title>
        <authorList>
            <person name="Thakur S."/>
            <person name="Wang P.W."/>
            <person name="Gong Y."/>
            <person name="Weir B.S."/>
            <person name="Guttman D.S."/>
        </authorList>
    </citation>
    <scope>NUCLEOTIDE SEQUENCE [LARGE SCALE GENOMIC DNA]</scope>
    <source>
        <strain evidence="2 3">ICMP2802</strain>
    </source>
</reference>
<sequence length="518" mass="56046">MSQGPELATAKQLKEIALGCGFELDDSEVEDYREMLRMTIKSYRRLDLLPERKLPVKYARTPGYRPAPEENPLNGWYWKCDIKGAPQGLLHGERIAVKDVVCIAGIPMMNGSKLLEGYIPDIDATIVTRMLDAGATIAGKSNCEDFSFSSGGHTCSYGPVGNPWKPDHNPGASSNGSAVLIGLGEVDMAIGGDQGGSIRLPASWSGCYGLKPTYGLVPYTGCAMIEMTMDHVGPMANSTVGIAKLLTAIAGYDEDDPRQQGRITSDFDTNYMPALERGVNGLRIAVLKEGFGMDNSEWGQSSSEPEVDACVMAAIDKLRSLGAVVEEVSIPMHLEAYHIWTAVAVEGATAFMLKGNGVGTNWQGYYNTGLSEALAKGAKTYAQDMPPTVKSVLLRGEYMRQYYNNRYYCKAQNLRHLVVEAYDKVLADFDVVACPTTVCRATKMVTRDHSPLEVVDNALSVLRNTAVADLSGHPSISIPCGVRDGLPIGLMLTAKHFDDATLIAASAAFESLGDWKQM</sequence>
<dbReference type="GO" id="GO:0003824">
    <property type="term" value="F:catalytic activity"/>
    <property type="evidence" value="ECO:0007669"/>
    <property type="project" value="InterPro"/>
</dbReference>
<dbReference type="NCBIfam" id="NF005565">
    <property type="entry name" value="PRK07235.1"/>
    <property type="match status" value="1"/>
</dbReference>
<name>A0A0L8IQ30_PSESX</name>
<organism evidence="2 3">
    <name type="scientific">Pseudomonas syringae pv. aceris</name>
    <dbReference type="NCBI Taxonomy" id="199198"/>
    <lineage>
        <taxon>Bacteria</taxon>
        <taxon>Pseudomonadati</taxon>
        <taxon>Pseudomonadota</taxon>
        <taxon>Gammaproteobacteria</taxon>
        <taxon>Pseudomonadales</taxon>
        <taxon>Pseudomonadaceae</taxon>
        <taxon>Pseudomonas</taxon>
        <taxon>Pseudomonas syringae</taxon>
    </lineage>
</organism>
<gene>
    <name evidence="2" type="ORF">ALO91_103244</name>
</gene>
<evidence type="ECO:0000313" key="2">
    <source>
        <dbReference type="EMBL" id="KPW19562.1"/>
    </source>
</evidence>
<dbReference type="InterPro" id="IPR036928">
    <property type="entry name" value="AS_sf"/>
</dbReference>
<evidence type="ECO:0000259" key="1">
    <source>
        <dbReference type="Pfam" id="PF01425"/>
    </source>
</evidence>
<protein>
    <recommendedName>
        <fullName evidence="1">Amidase domain-containing protein</fullName>
    </recommendedName>
</protein>
<dbReference type="PANTHER" id="PTHR11895">
    <property type="entry name" value="TRANSAMIDASE"/>
    <property type="match status" value="1"/>
</dbReference>
<dbReference type="SUPFAM" id="SSF75304">
    <property type="entry name" value="Amidase signature (AS) enzymes"/>
    <property type="match status" value="1"/>
</dbReference>
<dbReference type="PATRIC" id="fig|199198.4.peg.2438"/>
<dbReference type="Pfam" id="PF01425">
    <property type="entry name" value="Amidase"/>
    <property type="match status" value="1"/>
</dbReference>
<proteinExistence type="predicted"/>
<dbReference type="InterPro" id="IPR023631">
    <property type="entry name" value="Amidase_dom"/>
</dbReference>
<comment type="caution">
    <text evidence="2">The sequence shown here is derived from an EMBL/GenBank/DDBJ whole genome shotgun (WGS) entry which is preliminary data.</text>
</comment>
<evidence type="ECO:0000313" key="3">
    <source>
        <dbReference type="Proteomes" id="UP000050297"/>
    </source>
</evidence>
<dbReference type="InterPro" id="IPR000120">
    <property type="entry name" value="Amidase"/>
</dbReference>
<accession>A0A0L8IQ30</accession>
<dbReference type="Gene3D" id="3.90.1300.10">
    <property type="entry name" value="Amidase signature (AS) domain"/>
    <property type="match status" value="1"/>
</dbReference>